<accession>A0A2A2KS87</accession>
<keyword evidence="3" id="KW-1185">Reference proteome</keyword>
<dbReference type="GO" id="GO:0071013">
    <property type="term" value="C:catalytic step 2 spliceosome"/>
    <property type="evidence" value="ECO:0007669"/>
    <property type="project" value="TreeGrafter"/>
</dbReference>
<name>A0A2A2KS87_9BILA</name>
<dbReference type="GO" id="GO:0003723">
    <property type="term" value="F:RNA binding"/>
    <property type="evidence" value="ECO:0007669"/>
    <property type="project" value="TreeGrafter"/>
</dbReference>
<gene>
    <name evidence="2" type="ORF">WR25_25952</name>
</gene>
<feature type="transmembrane region" description="Helical" evidence="1">
    <location>
        <begin position="190"/>
        <end position="212"/>
    </location>
</feature>
<dbReference type="STRING" id="2018661.A0A2A2KS87"/>
<keyword evidence="1" id="KW-0812">Transmembrane</keyword>
<proteinExistence type="predicted"/>
<evidence type="ECO:0000313" key="2">
    <source>
        <dbReference type="EMBL" id="PAV76846.1"/>
    </source>
</evidence>
<dbReference type="OrthoDB" id="10253254at2759"/>
<dbReference type="EMBL" id="LIAE01007805">
    <property type="protein sequence ID" value="PAV76846.1"/>
    <property type="molecule type" value="Genomic_DNA"/>
</dbReference>
<dbReference type="PANTHER" id="PTHR18934">
    <property type="entry name" value="ATP-DEPENDENT RNA HELICASE"/>
    <property type="match status" value="1"/>
</dbReference>
<organism evidence="2 3">
    <name type="scientific">Diploscapter pachys</name>
    <dbReference type="NCBI Taxonomy" id="2018661"/>
    <lineage>
        <taxon>Eukaryota</taxon>
        <taxon>Metazoa</taxon>
        <taxon>Ecdysozoa</taxon>
        <taxon>Nematoda</taxon>
        <taxon>Chromadorea</taxon>
        <taxon>Rhabditida</taxon>
        <taxon>Rhabditina</taxon>
        <taxon>Rhabditomorpha</taxon>
        <taxon>Rhabditoidea</taxon>
        <taxon>Rhabditidae</taxon>
        <taxon>Diploscapter</taxon>
    </lineage>
</organism>
<dbReference type="PANTHER" id="PTHR18934:SF136">
    <property type="entry name" value="ATP-DEPENDENT RNA HELICASE DHX35-RELATED"/>
    <property type="match status" value="1"/>
</dbReference>
<dbReference type="GO" id="GO:0004386">
    <property type="term" value="F:helicase activity"/>
    <property type="evidence" value="ECO:0007669"/>
    <property type="project" value="TreeGrafter"/>
</dbReference>
<protein>
    <recommendedName>
        <fullName evidence="4">Helicase ATP-binding domain-containing protein</fullName>
    </recommendedName>
</protein>
<sequence length="217" mass="24411">MNMTSESLTVVNNPYGSLNIQQQRVRLPIFKNRNHIIYMCEKYRTVIVVGETGCGKSTQVPQFLLETSWTSDGRMIGVTQPGRVAVVTRLLFLLIFVNSEIMEFSSGIQGSSNIVIVITEKALIDGVKEITNCQSQIDPETVKRKLRLAGFVVGEQQGFFYTATKQIVDFTPHPIKLDLTARRSSKTNDVCVCVIVWREVMFVYLLVVLPGYPSKDN</sequence>
<comment type="caution">
    <text evidence="2">The sequence shown here is derived from an EMBL/GenBank/DDBJ whole genome shotgun (WGS) entry which is preliminary data.</text>
</comment>
<dbReference type="AlphaFoldDB" id="A0A2A2KS87"/>
<evidence type="ECO:0000256" key="1">
    <source>
        <dbReference type="SAM" id="Phobius"/>
    </source>
</evidence>
<evidence type="ECO:0008006" key="4">
    <source>
        <dbReference type="Google" id="ProtNLM"/>
    </source>
</evidence>
<reference evidence="2 3" key="1">
    <citation type="journal article" date="2017" name="Curr. Biol.">
        <title>Genome architecture and evolution of a unichromosomal asexual nematode.</title>
        <authorList>
            <person name="Fradin H."/>
            <person name="Zegar C."/>
            <person name="Gutwein M."/>
            <person name="Lucas J."/>
            <person name="Kovtun M."/>
            <person name="Corcoran D."/>
            <person name="Baugh L.R."/>
            <person name="Kiontke K."/>
            <person name="Gunsalus K."/>
            <person name="Fitch D.H."/>
            <person name="Piano F."/>
        </authorList>
    </citation>
    <scope>NUCLEOTIDE SEQUENCE [LARGE SCALE GENOMIC DNA]</scope>
    <source>
        <strain evidence="2">PF1309</strain>
    </source>
</reference>
<dbReference type="Gene3D" id="3.40.50.300">
    <property type="entry name" value="P-loop containing nucleotide triphosphate hydrolases"/>
    <property type="match status" value="1"/>
</dbReference>
<keyword evidence="1" id="KW-0472">Membrane</keyword>
<evidence type="ECO:0000313" key="3">
    <source>
        <dbReference type="Proteomes" id="UP000218231"/>
    </source>
</evidence>
<dbReference type="SUPFAM" id="SSF52540">
    <property type="entry name" value="P-loop containing nucleoside triphosphate hydrolases"/>
    <property type="match status" value="2"/>
</dbReference>
<keyword evidence="1" id="KW-1133">Transmembrane helix</keyword>
<dbReference type="Proteomes" id="UP000218231">
    <property type="component" value="Unassembled WGS sequence"/>
</dbReference>
<dbReference type="InterPro" id="IPR027417">
    <property type="entry name" value="P-loop_NTPase"/>
</dbReference>